<dbReference type="InterPro" id="IPR041664">
    <property type="entry name" value="AAA_16"/>
</dbReference>
<evidence type="ECO:0008006" key="7">
    <source>
        <dbReference type="Google" id="ProtNLM"/>
    </source>
</evidence>
<evidence type="ECO:0000256" key="1">
    <source>
        <dbReference type="ARBA" id="ARBA00022574"/>
    </source>
</evidence>
<proteinExistence type="predicted"/>
<evidence type="ECO:0000313" key="5">
    <source>
        <dbReference type="EMBL" id="KAK3260075.1"/>
    </source>
</evidence>
<protein>
    <recommendedName>
        <fullName evidence="7">AAA+ ATPase domain-containing protein</fullName>
    </recommendedName>
</protein>
<dbReference type="Pfam" id="PF25469">
    <property type="entry name" value="WHD_NWD1"/>
    <property type="match status" value="1"/>
</dbReference>
<dbReference type="AlphaFoldDB" id="A0AAE0KTM3"/>
<feature type="domain" description="Orc1-like AAA ATPase" evidence="3">
    <location>
        <begin position="93"/>
        <end position="220"/>
    </location>
</feature>
<dbReference type="InterPro" id="IPR057588">
    <property type="entry name" value="NWD1/2-like_WH"/>
</dbReference>
<keyword evidence="2" id="KW-0677">Repeat</keyword>
<evidence type="ECO:0000256" key="2">
    <source>
        <dbReference type="ARBA" id="ARBA00022737"/>
    </source>
</evidence>
<feature type="domain" description="NWD1/2-like winged helix-turn-helix" evidence="4">
    <location>
        <begin position="399"/>
        <end position="450"/>
    </location>
</feature>
<evidence type="ECO:0000259" key="4">
    <source>
        <dbReference type="Pfam" id="PF25469"/>
    </source>
</evidence>
<dbReference type="Pfam" id="PF13191">
    <property type="entry name" value="AAA_16"/>
    <property type="match status" value="1"/>
</dbReference>
<sequence length="536" mass="60293">MLKLAQEMLSNLQTKVLQSIDDENVKTYEIPYEDGGITLESHSQYIVNCCMDIRAEVMTRVHQELLRNPILDPISREIMRHYRLCTAQAKHCFARDKTLNKILRYITGGENHPLCLYGTCGIGKSSIMAKAMMQAKEALGKKAVVVVRFLGCTARSSLLGRTLRSLYRQLSTIFPGHGLTIGQESTELCKAFPRWLELSSNERPLVIFMDSLESMEVSTHDETEGVSNIKWLPHRLPPHTRLVLATNLEVDNMKPLRSWENWPPEAFLEVPRLDMSSQMKIIEKWLTEDGRSFQPHQLQELQQVLKYMDPSDFGTGGASSRLSRGMVLRACSSGERDAPRNVDSVGGAGRVDLEGGGQKRDIRSIAQSRGEGLLVRLAYQECCRWKSYDEVTPLPRCTHGFIQAIFNHLENTFGYELVSHMFALLAVAKHGLTQREILDLLSSDEEVRPLARSAIAQPDIPLSCSSSFPLLPFLLPPPPLPPSPPISDAASAHCIHHNHDLGLFSSLILWCWGRFRHETHLILVSGLATSFFQLFV</sequence>
<dbReference type="Proteomes" id="UP001190700">
    <property type="component" value="Unassembled WGS sequence"/>
</dbReference>
<evidence type="ECO:0000313" key="6">
    <source>
        <dbReference type="Proteomes" id="UP001190700"/>
    </source>
</evidence>
<dbReference type="Gene3D" id="3.40.50.300">
    <property type="entry name" value="P-loop containing nucleotide triphosphate hydrolases"/>
    <property type="match status" value="1"/>
</dbReference>
<keyword evidence="1" id="KW-0853">WD repeat</keyword>
<dbReference type="PANTHER" id="PTHR19871">
    <property type="entry name" value="BETA TRANSDUCIN-RELATED PROTEIN"/>
    <property type="match status" value="1"/>
</dbReference>
<keyword evidence="6" id="KW-1185">Reference proteome</keyword>
<dbReference type="PANTHER" id="PTHR19871:SF14">
    <property type="entry name" value="DUF4062 DOMAIN-CONTAINING PROTEIN"/>
    <property type="match status" value="1"/>
</dbReference>
<comment type="caution">
    <text evidence="5">The sequence shown here is derived from an EMBL/GenBank/DDBJ whole genome shotgun (WGS) entry which is preliminary data.</text>
</comment>
<dbReference type="SUPFAM" id="SSF52540">
    <property type="entry name" value="P-loop containing nucleoside triphosphate hydrolases"/>
    <property type="match status" value="1"/>
</dbReference>
<organism evidence="5 6">
    <name type="scientific">Cymbomonas tetramitiformis</name>
    <dbReference type="NCBI Taxonomy" id="36881"/>
    <lineage>
        <taxon>Eukaryota</taxon>
        <taxon>Viridiplantae</taxon>
        <taxon>Chlorophyta</taxon>
        <taxon>Pyramimonadophyceae</taxon>
        <taxon>Pyramimonadales</taxon>
        <taxon>Pyramimonadaceae</taxon>
        <taxon>Cymbomonas</taxon>
    </lineage>
</organism>
<gene>
    <name evidence="5" type="ORF">CYMTET_30954</name>
</gene>
<dbReference type="InterPro" id="IPR027417">
    <property type="entry name" value="P-loop_NTPase"/>
</dbReference>
<accession>A0AAE0KTM3</accession>
<dbReference type="EMBL" id="LGRX02018219">
    <property type="protein sequence ID" value="KAK3260075.1"/>
    <property type="molecule type" value="Genomic_DNA"/>
</dbReference>
<reference evidence="5 6" key="1">
    <citation type="journal article" date="2015" name="Genome Biol. Evol.">
        <title>Comparative Genomics of a Bacterivorous Green Alga Reveals Evolutionary Causalities and Consequences of Phago-Mixotrophic Mode of Nutrition.</title>
        <authorList>
            <person name="Burns J.A."/>
            <person name="Paasch A."/>
            <person name="Narechania A."/>
            <person name="Kim E."/>
        </authorList>
    </citation>
    <scope>NUCLEOTIDE SEQUENCE [LARGE SCALE GENOMIC DNA]</scope>
    <source>
        <strain evidence="5 6">PLY_AMNH</strain>
    </source>
</reference>
<evidence type="ECO:0000259" key="3">
    <source>
        <dbReference type="Pfam" id="PF13191"/>
    </source>
</evidence>
<name>A0AAE0KTM3_9CHLO</name>
<dbReference type="InterPro" id="IPR052752">
    <property type="entry name" value="NACHT-WD_repeat"/>
</dbReference>